<evidence type="ECO:0000259" key="1">
    <source>
        <dbReference type="Pfam" id="PF00156"/>
    </source>
</evidence>
<reference evidence="2" key="1">
    <citation type="submission" date="2018-10" db="EMBL/GenBank/DDBJ databases">
        <title>Hidden diversity of soil giant viruses.</title>
        <authorList>
            <person name="Schulz F."/>
            <person name="Alteio L."/>
            <person name="Goudeau D."/>
            <person name="Ryan E.M."/>
            <person name="Malmstrom R.R."/>
            <person name="Blanchard J."/>
            <person name="Woyke T."/>
        </authorList>
    </citation>
    <scope>NUCLEOTIDE SEQUENCE</scope>
    <source>
        <strain evidence="2">SAV1</strain>
    </source>
</reference>
<keyword evidence="2" id="KW-0808">Transferase</keyword>
<accession>A0A3G5AEG7</accession>
<dbReference type="Gene3D" id="3.40.50.2020">
    <property type="match status" value="1"/>
</dbReference>
<dbReference type="GO" id="GO:0006178">
    <property type="term" value="P:guanine salvage"/>
    <property type="evidence" value="ECO:0007669"/>
    <property type="project" value="TreeGrafter"/>
</dbReference>
<gene>
    <name evidence="2" type="ORF">Satyrvirus21_12</name>
</gene>
<dbReference type="CDD" id="cd06223">
    <property type="entry name" value="PRTases_typeI"/>
    <property type="match status" value="1"/>
</dbReference>
<dbReference type="SUPFAM" id="SSF53271">
    <property type="entry name" value="PRTase-like"/>
    <property type="match status" value="1"/>
</dbReference>
<dbReference type="PANTHER" id="PTHR43340">
    <property type="entry name" value="HYPOXANTHINE-GUANINE PHOSPHORIBOSYLTRANSFERASE"/>
    <property type="match status" value="1"/>
</dbReference>
<dbReference type="GO" id="GO:0032264">
    <property type="term" value="P:IMP salvage"/>
    <property type="evidence" value="ECO:0007669"/>
    <property type="project" value="TreeGrafter"/>
</dbReference>
<name>A0A3G5AEG7_9VIRU</name>
<dbReference type="GO" id="GO:0004422">
    <property type="term" value="F:hypoxanthine phosphoribosyltransferase activity"/>
    <property type="evidence" value="ECO:0007669"/>
    <property type="project" value="TreeGrafter"/>
</dbReference>
<dbReference type="PANTHER" id="PTHR43340:SF1">
    <property type="entry name" value="HYPOXANTHINE PHOSPHORIBOSYLTRANSFERASE"/>
    <property type="match status" value="1"/>
</dbReference>
<dbReference type="InterPro" id="IPR029057">
    <property type="entry name" value="PRTase-like"/>
</dbReference>
<dbReference type="InterPro" id="IPR050408">
    <property type="entry name" value="HGPRT"/>
</dbReference>
<dbReference type="InterPro" id="IPR000836">
    <property type="entry name" value="PRTase_dom"/>
</dbReference>
<evidence type="ECO:0000313" key="2">
    <source>
        <dbReference type="EMBL" id="AYV85528.1"/>
    </source>
</evidence>
<feature type="domain" description="Phosphoribosyltransferase" evidence="1">
    <location>
        <begin position="7"/>
        <end position="132"/>
    </location>
</feature>
<proteinExistence type="predicted"/>
<dbReference type="GO" id="GO:0046100">
    <property type="term" value="P:hypoxanthine metabolic process"/>
    <property type="evidence" value="ECO:0007669"/>
    <property type="project" value="TreeGrafter"/>
</dbReference>
<dbReference type="GO" id="GO:0000287">
    <property type="term" value="F:magnesium ion binding"/>
    <property type="evidence" value="ECO:0007669"/>
    <property type="project" value="TreeGrafter"/>
</dbReference>
<dbReference type="GO" id="GO:0032263">
    <property type="term" value="P:GMP salvage"/>
    <property type="evidence" value="ECO:0007669"/>
    <property type="project" value="TreeGrafter"/>
</dbReference>
<organism evidence="2">
    <name type="scientific">Satyrvirus sp</name>
    <dbReference type="NCBI Taxonomy" id="2487771"/>
    <lineage>
        <taxon>Viruses</taxon>
        <taxon>Varidnaviria</taxon>
        <taxon>Bamfordvirae</taxon>
        <taxon>Nucleocytoviricota</taxon>
        <taxon>Megaviricetes</taxon>
        <taxon>Imitervirales</taxon>
        <taxon>Mimiviridae</taxon>
        <taxon>Megamimivirinae</taxon>
    </lineage>
</organism>
<protein>
    <submittedName>
        <fullName evidence="2">Phosphoribosyl transferase domain protein</fullName>
    </submittedName>
</protein>
<dbReference type="Pfam" id="PF00156">
    <property type="entry name" value="Pribosyltran"/>
    <property type="match status" value="1"/>
</dbReference>
<dbReference type="EMBL" id="MK072457">
    <property type="protein sequence ID" value="AYV85528.1"/>
    <property type="molecule type" value="Genomic_DNA"/>
</dbReference>
<sequence>MSENWKLVLTKKEIKMYVEKCANVINTKFKGKNIVIVCILKGAVYFYVDLTRKITLPHSCYYIEASSYHDSQRQTKLSIMGSIEPSKFHEKYVILVDELYDNGHTMSQIRTAINEKADVPHDMIYTCTLFKKVKSGSNTNNDSSNSLDLYGVEVPDVWLVGYGLDDKQEKRNWVNLFACPKMDGIPKTVDDMIFENEDFYKKWRQNFVLST</sequence>